<dbReference type="Pfam" id="PF05635">
    <property type="entry name" value="23S_rRNA_IVP"/>
    <property type="match status" value="1"/>
</dbReference>
<dbReference type="SUPFAM" id="SSF158446">
    <property type="entry name" value="IVS-encoded protein-like"/>
    <property type="match status" value="1"/>
</dbReference>
<dbReference type="Proteomes" id="UP000034690">
    <property type="component" value="Unassembled WGS sequence"/>
</dbReference>
<accession>A0A0G0QLQ0</accession>
<dbReference type="AlphaFoldDB" id="A0A0G0QLQ0"/>
<name>A0A0G0QLQ0_9BACT</name>
<feature type="non-terminal residue" evidence="1">
    <location>
        <position position="56"/>
    </location>
</feature>
<reference evidence="1 2" key="1">
    <citation type="journal article" date="2015" name="Nature">
        <title>rRNA introns, odd ribosomes, and small enigmatic genomes across a large radiation of phyla.</title>
        <authorList>
            <person name="Brown C.T."/>
            <person name="Hug L.A."/>
            <person name="Thomas B.C."/>
            <person name="Sharon I."/>
            <person name="Castelle C.J."/>
            <person name="Singh A."/>
            <person name="Wilkins M.J."/>
            <person name="Williams K.H."/>
            <person name="Banfield J.F."/>
        </authorList>
    </citation>
    <scope>NUCLEOTIDE SEQUENCE [LARGE SCALE GENOMIC DNA]</scope>
</reference>
<dbReference type="Gene3D" id="1.20.1440.60">
    <property type="entry name" value="23S rRNA-intervening sequence"/>
    <property type="match status" value="1"/>
</dbReference>
<keyword evidence="1" id="KW-0687">Ribonucleoprotein</keyword>
<evidence type="ECO:0000313" key="1">
    <source>
        <dbReference type="EMBL" id="KKR11320.1"/>
    </source>
</evidence>
<organism evidence="1 2">
    <name type="scientific">Candidatus Woesebacteria bacterium GW2011_GWA1_39_21b</name>
    <dbReference type="NCBI Taxonomy" id="1618551"/>
    <lineage>
        <taxon>Bacteria</taxon>
        <taxon>Candidatus Woeseibacteriota</taxon>
    </lineage>
</organism>
<dbReference type="GO" id="GO:0005840">
    <property type="term" value="C:ribosome"/>
    <property type="evidence" value="ECO:0007669"/>
    <property type="project" value="UniProtKB-KW"/>
</dbReference>
<sequence>MTSNTLVGYKKLIAWQLADKLAWEVYLLTDKFPKDEIYGLTSQLRRAVLSVVLNIV</sequence>
<dbReference type="EMBL" id="LBWQ01000038">
    <property type="protein sequence ID" value="KKR11320.1"/>
    <property type="molecule type" value="Genomic_DNA"/>
</dbReference>
<dbReference type="InterPro" id="IPR012657">
    <property type="entry name" value="23S_rRNA-intervening_sequence"/>
</dbReference>
<comment type="caution">
    <text evidence="1">The sequence shown here is derived from an EMBL/GenBank/DDBJ whole genome shotgun (WGS) entry which is preliminary data.</text>
</comment>
<protein>
    <submittedName>
        <fullName evidence="1">S23 ribosomal protein</fullName>
    </submittedName>
</protein>
<keyword evidence="1" id="KW-0689">Ribosomal protein</keyword>
<evidence type="ECO:0000313" key="2">
    <source>
        <dbReference type="Proteomes" id="UP000034690"/>
    </source>
</evidence>
<proteinExistence type="predicted"/>
<dbReference type="NCBIfam" id="TIGR02436">
    <property type="entry name" value="four helix bundle protein"/>
    <property type="match status" value="1"/>
</dbReference>
<gene>
    <name evidence="1" type="ORF">UT40_C0038G0010</name>
</gene>
<dbReference type="InterPro" id="IPR036583">
    <property type="entry name" value="23S_rRNA_IVS_sf"/>
</dbReference>